<feature type="domain" description="HTH marR-type" evidence="1">
    <location>
        <begin position="30"/>
        <end position="165"/>
    </location>
</feature>
<evidence type="ECO:0000313" key="2">
    <source>
        <dbReference type="EMBL" id="GHH74230.1"/>
    </source>
</evidence>
<evidence type="ECO:0000313" key="3">
    <source>
        <dbReference type="Proteomes" id="UP000617734"/>
    </source>
</evidence>
<reference evidence="2" key="2">
    <citation type="submission" date="2020-09" db="EMBL/GenBank/DDBJ databases">
        <authorList>
            <person name="Sun Q."/>
            <person name="Ohkuma M."/>
        </authorList>
    </citation>
    <scope>NUCLEOTIDE SEQUENCE</scope>
    <source>
        <strain evidence="2">JCM 4646</strain>
    </source>
</reference>
<comment type="caution">
    <text evidence="2">The sequence shown here is derived from an EMBL/GenBank/DDBJ whole genome shotgun (WGS) entry which is preliminary data.</text>
</comment>
<dbReference type="PROSITE" id="PS50995">
    <property type="entry name" value="HTH_MARR_2"/>
    <property type="match status" value="1"/>
</dbReference>
<dbReference type="GO" id="GO:0003700">
    <property type="term" value="F:DNA-binding transcription factor activity"/>
    <property type="evidence" value="ECO:0007669"/>
    <property type="project" value="InterPro"/>
</dbReference>
<dbReference type="PANTHER" id="PTHR33164:SF104">
    <property type="entry name" value="TRANSCRIPTIONAL REGULATORY PROTEIN"/>
    <property type="match status" value="1"/>
</dbReference>
<protein>
    <submittedName>
        <fullName evidence="2">MarR family transcriptional regulator</fullName>
    </submittedName>
</protein>
<dbReference type="GeneID" id="95354448"/>
<organism evidence="2 3">
    <name type="scientific">Kitasatospora indigofera</name>
    <dbReference type="NCBI Taxonomy" id="67307"/>
    <lineage>
        <taxon>Bacteria</taxon>
        <taxon>Bacillati</taxon>
        <taxon>Actinomycetota</taxon>
        <taxon>Actinomycetes</taxon>
        <taxon>Kitasatosporales</taxon>
        <taxon>Streptomycetaceae</taxon>
        <taxon>Kitasatospora</taxon>
    </lineage>
</organism>
<dbReference type="PANTHER" id="PTHR33164">
    <property type="entry name" value="TRANSCRIPTIONAL REGULATOR, MARR FAMILY"/>
    <property type="match status" value="1"/>
</dbReference>
<dbReference type="SUPFAM" id="SSF46785">
    <property type="entry name" value="Winged helix' DNA-binding domain"/>
    <property type="match status" value="1"/>
</dbReference>
<dbReference type="Pfam" id="PF12802">
    <property type="entry name" value="MarR_2"/>
    <property type="match status" value="1"/>
</dbReference>
<dbReference type="RefSeq" id="WP_190212286.1">
    <property type="nucleotide sequence ID" value="NZ_BNBO01000022.1"/>
</dbReference>
<dbReference type="InterPro" id="IPR000835">
    <property type="entry name" value="HTH_MarR-typ"/>
</dbReference>
<proteinExistence type="predicted"/>
<dbReference type="AlphaFoldDB" id="A0A919KV15"/>
<dbReference type="InterPro" id="IPR036390">
    <property type="entry name" value="WH_DNA-bd_sf"/>
</dbReference>
<name>A0A919KV15_9ACTN</name>
<accession>A0A919KV15</accession>
<evidence type="ECO:0000259" key="1">
    <source>
        <dbReference type="PROSITE" id="PS50995"/>
    </source>
</evidence>
<dbReference type="Gene3D" id="1.10.10.10">
    <property type="entry name" value="Winged helix-like DNA-binding domain superfamily/Winged helix DNA-binding domain"/>
    <property type="match status" value="1"/>
</dbReference>
<dbReference type="Proteomes" id="UP000617734">
    <property type="component" value="Unassembled WGS sequence"/>
</dbReference>
<gene>
    <name evidence="2" type="ORF">GCM10018781_40430</name>
</gene>
<dbReference type="InterPro" id="IPR036388">
    <property type="entry name" value="WH-like_DNA-bd_sf"/>
</dbReference>
<sequence>MTTPEQLPIDRAEEISRAWQREQPGLPVGSIGILTRIRQAAKLLDDERRRVLAVVAMDAATLDLLSTLRRSGPPYRLTTRELADRSLITAGAVTQRVDRAQGEGLVRRLPPEPGTRAVEVELTAPGHRAVEEAVGGLLTYEQGLVESLAPHEQDELARLLTILLRDLSARARGPRG</sequence>
<keyword evidence="3" id="KW-1185">Reference proteome</keyword>
<dbReference type="GO" id="GO:0006950">
    <property type="term" value="P:response to stress"/>
    <property type="evidence" value="ECO:0007669"/>
    <property type="project" value="TreeGrafter"/>
</dbReference>
<dbReference type="EMBL" id="BNBO01000022">
    <property type="protein sequence ID" value="GHH74230.1"/>
    <property type="molecule type" value="Genomic_DNA"/>
</dbReference>
<dbReference type="SMART" id="SM00347">
    <property type="entry name" value="HTH_MARR"/>
    <property type="match status" value="1"/>
</dbReference>
<reference evidence="2" key="1">
    <citation type="journal article" date="2014" name="Int. J. Syst. Evol. Microbiol.">
        <title>Complete genome sequence of Corynebacterium casei LMG S-19264T (=DSM 44701T), isolated from a smear-ripened cheese.</title>
        <authorList>
            <consortium name="US DOE Joint Genome Institute (JGI-PGF)"/>
            <person name="Walter F."/>
            <person name="Albersmeier A."/>
            <person name="Kalinowski J."/>
            <person name="Ruckert C."/>
        </authorList>
    </citation>
    <scope>NUCLEOTIDE SEQUENCE</scope>
    <source>
        <strain evidence="2">JCM 4646</strain>
    </source>
</reference>
<dbReference type="InterPro" id="IPR039422">
    <property type="entry name" value="MarR/SlyA-like"/>
</dbReference>